<reference evidence="1 2" key="1">
    <citation type="submission" date="2024-06" db="EMBL/GenBank/DDBJ databases">
        <title>The Natural Products Discovery Center: Release of the First 8490 Sequenced Strains for Exploring Actinobacteria Biosynthetic Diversity.</title>
        <authorList>
            <person name="Kalkreuter E."/>
            <person name="Kautsar S.A."/>
            <person name="Yang D."/>
            <person name="Bader C.D."/>
            <person name="Teijaro C.N."/>
            <person name="Fluegel L."/>
            <person name="Davis C.M."/>
            <person name="Simpson J.R."/>
            <person name="Lauterbach L."/>
            <person name="Steele A.D."/>
            <person name="Gui C."/>
            <person name="Meng S."/>
            <person name="Li G."/>
            <person name="Viehrig K."/>
            <person name="Ye F."/>
            <person name="Su P."/>
            <person name="Kiefer A.F."/>
            <person name="Nichols A."/>
            <person name="Cepeda A.J."/>
            <person name="Yan W."/>
            <person name="Fan B."/>
            <person name="Jiang Y."/>
            <person name="Adhikari A."/>
            <person name="Zheng C.-J."/>
            <person name="Schuster L."/>
            <person name="Cowan T.M."/>
            <person name="Smanski M.J."/>
            <person name="Chevrette M.G."/>
            <person name="De Carvalho L.P.S."/>
            <person name="Shen B."/>
        </authorList>
    </citation>
    <scope>NUCLEOTIDE SEQUENCE [LARGE SCALE GENOMIC DNA]</scope>
    <source>
        <strain evidence="1 2">NPDC019434</strain>
    </source>
</reference>
<dbReference type="RefSeq" id="WP_357993043.1">
    <property type="nucleotide sequence ID" value="NZ_JBEYBR010000085.1"/>
</dbReference>
<sequence length="153" mass="16582">MSSAHGRKTIKAAGGVTSVVLSTVMATVGATRPIFNGPGQDLPRGFFLMVERGGELVPQITPLDPALLSDDHAVRLTDQRVEFFIDGAPVGACGSPPHGKGVNILQKPVALLGQAWLDGSHWFPLPIPEYNDREQRLTMTRYRRGPTETTPQR</sequence>
<gene>
    <name evidence="1" type="ORF">ABZ507_26750</name>
</gene>
<name>A0ABV2XHN9_9NOCA</name>
<evidence type="ECO:0000313" key="1">
    <source>
        <dbReference type="EMBL" id="MEU2125418.1"/>
    </source>
</evidence>
<keyword evidence="2" id="KW-1185">Reference proteome</keyword>
<accession>A0ABV2XHN9</accession>
<dbReference type="EMBL" id="JBEYBR010000085">
    <property type="protein sequence ID" value="MEU2125418.1"/>
    <property type="molecule type" value="Genomic_DNA"/>
</dbReference>
<comment type="caution">
    <text evidence="1">The sequence shown here is derived from an EMBL/GenBank/DDBJ whole genome shotgun (WGS) entry which is preliminary data.</text>
</comment>
<proteinExistence type="predicted"/>
<organism evidence="1 2">
    <name type="scientific">Nocardia niwae</name>
    <dbReference type="NCBI Taxonomy" id="626084"/>
    <lineage>
        <taxon>Bacteria</taxon>
        <taxon>Bacillati</taxon>
        <taxon>Actinomycetota</taxon>
        <taxon>Actinomycetes</taxon>
        <taxon>Mycobacteriales</taxon>
        <taxon>Nocardiaceae</taxon>
        <taxon>Nocardia</taxon>
    </lineage>
</organism>
<evidence type="ECO:0000313" key="2">
    <source>
        <dbReference type="Proteomes" id="UP001550535"/>
    </source>
</evidence>
<dbReference type="Proteomes" id="UP001550535">
    <property type="component" value="Unassembled WGS sequence"/>
</dbReference>
<protein>
    <submittedName>
        <fullName evidence="1">Uncharacterized protein</fullName>
    </submittedName>
</protein>